<dbReference type="SUPFAM" id="SSF88697">
    <property type="entry name" value="PUA domain-like"/>
    <property type="match status" value="1"/>
</dbReference>
<dbReference type="InterPro" id="IPR001214">
    <property type="entry name" value="SET_dom"/>
</dbReference>
<dbReference type="Gene3D" id="2.170.270.10">
    <property type="entry name" value="SET domain"/>
    <property type="match status" value="1"/>
</dbReference>
<dbReference type="PROSITE" id="PS50280">
    <property type="entry name" value="SET"/>
    <property type="match status" value="1"/>
</dbReference>
<dbReference type="Gene3D" id="2.30.280.10">
    <property type="entry name" value="SRA-YDG"/>
    <property type="match status" value="1"/>
</dbReference>
<comment type="caution">
    <text evidence="15">The sequence shown here is derived from an EMBL/GenBank/DDBJ whole genome shotgun (WGS) entry which is preliminary data.</text>
</comment>
<dbReference type="Pfam" id="PF00856">
    <property type="entry name" value="SET"/>
    <property type="match status" value="1"/>
</dbReference>
<dbReference type="InterPro" id="IPR015947">
    <property type="entry name" value="PUA-like_sf"/>
</dbReference>
<evidence type="ECO:0000313" key="15">
    <source>
        <dbReference type="EMBL" id="KAK4803364.1"/>
    </source>
</evidence>
<feature type="compositionally biased region" description="Basic and acidic residues" evidence="10">
    <location>
        <begin position="383"/>
        <end position="399"/>
    </location>
</feature>
<feature type="region of interest" description="Disordered" evidence="10">
    <location>
        <begin position="110"/>
        <end position="131"/>
    </location>
</feature>
<evidence type="ECO:0000259" key="13">
    <source>
        <dbReference type="PROSITE" id="PS50868"/>
    </source>
</evidence>
<dbReference type="InterPro" id="IPR051357">
    <property type="entry name" value="H3K9_HMTase_SUVAR3-9"/>
</dbReference>
<dbReference type="PANTHER" id="PTHR45660">
    <property type="entry name" value="HISTONE-LYSINE N-METHYLTRANSFERASE SETMAR"/>
    <property type="match status" value="1"/>
</dbReference>
<dbReference type="InterPro" id="IPR007728">
    <property type="entry name" value="Pre-SET_dom"/>
</dbReference>
<feature type="compositionally biased region" description="Polar residues" evidence="10">
    <location>
        <begin position="334"/>
        <end position="361"/>
    </location>
</feature>
<feature type="region of interest" description="Disordered" evidence="10">
    <location>
        <begin position="325"/>
        <end position="361"/>
    </location>
</feature>
<keyword evidence="4" id="KW-0808">Transferase</keyword>
<feature type="compositionally biased region" description="Basic residues" evidence="10">
    <location>
        <begin position="459"/>
        <end position="469"/>
    </location>
</feature>
<gene>
    <name evidence="15" type="ORF">SAY86_001567</name>
</gene>
<dbReference type="InterPro" id="IPR003105">
    <property type="entry name" value="SRA_YDG"/>
</dbReference>
<comment type="subcellular location">
    <subcellularLocation>
        <location evidence="1">Chromosome</location>
        <location evidence="1">Centromere</location>
    </subcellularLocation>
    <subcellularLocation>
        <location evidence="9">Nucleus</location>
    </subcellularLocation>
</comment>
<dbReference type="Pfam" id="PF02182">
    <property type="entry name" value="SAD_SRA"/>
    <property type="match status" value="1"/>
</dbReference>
<dbReference type="EMBL" id="JAXQNO010000002">
    <property type="protein sequence ID" value="KAK4803364.1"/>
    <property type="molecule type" value="Genomic_DNA"/>
</dbReference>
<dbReference type="GO" id="GO:0042054">
    <property type="term" value="F:histone methyltransferase activity"/>
    <property type="evidence" value="ECO:0007669"/>
    <property type="project" value="InterPro"/>
</dbReference>
<feature type="region of interest" description="Disordered" evidence="10">
    <location>
        <begin position="377"/>
        <end position="473"/>
    </location>
</feature>
<keyword evidence="8" id="KW-0137">Centromere</keyword>
<dbReference type="PROSITE" id="PS50868">
    <property type="entry name" value="POST_SET"/>
    <property type="match status" value="1"/>
</dbReference>
<keyword evidence="3" id="KW-0489">Methyltransferase</keyword>
<dbReference type="GO" id="GO:0005634">
    <property type="term" value="C:nucleus"/>
    <property type="evidence" value="ECO:0007669"/>
    <property type="project" value="UniProtKB-SubCell"/>
</dbReference>
<dbReference type="SUPFAM" id="SSF82199">
    <property type="entry name" value="SET domain"/>
    <property type="match status" value="1"/>
</dbReference>
<evidence type="ECO:0000256" key="6">
    <source>
        <dbReference type="ARBA" id="ARBA00022853"/>
    </source>
</evidence>
<evidence type="ECO:0000313" key="16">
    <source>
        <dbReference type="Proteomes" id="UP001346149"/>
    </source>
</evidence>
<protein>
    <submittedName>
        <fullName evidence="15">Uncharacterized protein</fullName>
    </submittedName>
</protein>
<dbReference type="InterPro" id="IPR003616">
    <property type="entry name" value="Post-SET_dom"/>
</dbReference>
<dbReference type="InterPro" id="IPR036987">
    <property type="entry name" value="SRA-YDG_sf"/>
</dbReference>
<dbReference type="PANTHER" id="PTHR45660:SF46">
    <property type="entry name" value="HISTONE-LYSINE N-METHYLTRANSFERASE, H3 LYSINE-9 SPECIFIC SUVH6"/>
    <property type="match status" value="1"/>
</dbReference>
<evidence type="ECO:0000256" key="10">
    <source>
        <dbReference type="SAM" id="MobiDB-lite"/>
    </source>
</evidence>
<organism evidence="15 16">
    <name type="scientific">Trapa natans</name>
    <name type="common">Water chestnut</name>
    <dbReference type="NCBI Taxonomy" id="22666"/>
    <lineage>
        <taxon>Eukaryota</taxon>
        <taxon>Viridiplantae</taxon>
        <taxon>Streptophyta</taxon>
        <taxon>Embryophyta</taxon>
        <taxon>Tracheophyta</taxon>
        <taxon>Spermatophyta</taxon>
        <taxon>Magnoliopsida</taxon>
        <taxon>eudicotyledons</taxon>
        <taxon>Gunneridae</taxon>
        <taxon>Pentapetalae</taxon>
        <taxon>rosids</taxon>
        <taxon>malvids</taxon>
        <taxon>Myrtales</taxon>
        <taxon>Lythraceae</taxon>
        <taxon>Trapa</taxon>
    </lineage>
</organism>
<sequence length="1048" mass="116619">MAIPDPTLHLDQSTTSAANERGMNVNGCYHIANSKFRRRKVSAIRDFPPGCGRFAARITTGLVEDSNDVAGIRGEENIMSKNTVDLCVQCTAPQIVDRCQNAGVSEVFPPEPLQGVASTEEPGRMDGVDDKSVSTGVKQMVLLKELDSVELIKPEGTSKLDIYDVWLDLLSVDLSDAKKDMIHPNDSIDCHANSSLRKYQTHKYPPRGRASAVRGFPPFCGRNAPILRKEGFMEKKGATFLKDNGMGEEKPLKDGQALMGKQEVDAKEKEECFHHQDSQKGEVDGNALSGGCDTTQVNQEQLAIVLWKKADERKGSLEMIIAGKDMEHNYSGPPRQSNQKQVSVSEETMDNSTCIKSGNPTSKEIVKYSDVKVRKRNSFNVSRPKEDSMREDSKSEHSSKRVTVLGLVAAPNSSRQHRIRGRELPLENGLTKTEGLKRSVKSKSSSRKKKSNGEGSSKGKSKNLAKGHILHQEPSYTNTDEMVVWETDNPSELVERTDDFCMSMKPQALSVNPPPFGQVSLGEVDNKNEIVTRNKVRETLRLFQAVCRKLLQEEETKLKQENRRKRVDLQAAKILKSKGRFVNTGKLIIGIVPGVEVGDEFQYRIELNIIGLHRALQSGIDYVNHGGQIIATSVVSSGAYEDVLEHSDFLIYTGQGGNIIENGKEPEDQKLERGNLALSNSISMKNPVRVIRGLREARVSDSSESKHRTSILYTYDGLYFVEKIWQEAGQHGKLVFKFRLNRIPGQPELAWKMVKKSKSYGVREGLCASDISQGKETVPIGAVNTIDDEKPPPFKYIAHMIYPDWCSRLPLVGCNCSNGCSDSEKCSCAVKNGGEIPYNFNGAIVEAKPLVYECGPTCKCPLSCHNRVSQRGITFPLEIFKTKSRGWGVRSLKSIPSGSFICEYIGELLDDKQAEERVGNDEYLFDIGNSYNDNNMHENISCLIPDAHTVSLESVEEVGFTIDAAKEGNVGRFINHSCSPNLYAQNVLYDHDDKRIPHIMFFSAENIPPLQELTYHYNYTIDQVRDSNGNIKMKSCFCGSAECIGRMY</sequence>
<dbReference type="InterPro" id="IPR046341">
    <property type="entry name" value="SET_dom_sf"/>
</dbReference>
<proteinExistence type="predicted"/>
<evidence type="ECO:0000256" key="7">
    <source>
        <dbReference type="ARBA" id="ARBA00023242"/>
    </source>
</evidence>
<keyword evidence="7 9" id="KW-0539">Nucleus</keyword>
<keyword evidence="16" id="KW-1185">Reference proteome</keyword>
<feature type="compositionally biased region" description="Basic and acidic residues" evidence="10">
    <location>
        <begin position="121"/>
        <end position="131"/>
    </location>
</feature>
<dbReference type="AlphaFoldDB" id="A0AAN7MCZ5"/>
<dbReference type="GO" id="GO:0008270">
    <property type="term" value="F:zinc ion binding"/>
    <property type="evidence" value="ECO:0007669"/>
    <property type="project" value="InterPro"/>
</dbReference>
<evidence type="ECO:0000256" key="5">
    <source>
        <dbReference type="ARBA" id="ARBA00022691"/>
    </source>
</evidence>
<evidence type="ECO:0000256" key="4">
    <source>
        <dbReference type="ARBA" id="ARBA00022679"/>
    </source>
</evidence>
<evidence type="ECO:0000256" key="1">
    <source>
        <dbReference type="ARBA" id="ARBA00004584"/>
    </source>
</evidence>
<dbReference type="PROSITE" id="PS50867">
    <property type="entry name" value="PRE_SET"/>
    <property type="match status" value="1"/>
</dbReference>
<feature type="compositionally biased region" description="Basic residues" evidence="10">
    <location>
        <begin position="438"/>
        <end position="450"/>
    </location>
</feature>
<evidence type="ECO:0000256" key="2">
    <source>
        <dbReference type="ARBA" id="ARBA00022454"/>
    </source>
</evidence>
<evidence type="ECO:0000259" key="14">
    <source>
        <dbReference type="PROSITE" id="PS51015"/>
    </source>
</evidence>
<dbReference type="GO" id="GO:0003690">
    <property type="term" value="F:double-stranded DNA binding"/>
    <property type="evidence" value="ECO:0007669"/>
    <property type="project" value="TreeGrafter"/>
</dbReference>
<dbReference type="PROSITE" id="PS51015">
    <property type="entry name" value="YDG"/>
    <property type="match status" value="1"/>
</dbReference>
<dbReference type="SMART" id="SM00466">
    <property type="entry name" value="SRA"/>
    <property type="match status" value="1"/>
</dbReference>
<dbReference type="PROSITE" id="PS51575">
    <property type="entry name" value="SAM_MT43_SUVAR39_2"/>
    <property type="match status" value="1"/>
</dbReference>
<dbReference type="GO" id="GO:0032259">
    <property type="term" value="P:methylation"/>
    <property type="evidence" value="ECO:0007669"/>
    <property type="project" value="UniProtKB-KW"/>
</dbReference>
<name>A0AAN7MCZ5_TRANT</name>
<keyword evidence="2" id="KW-0158">Chromosome</keyword>
<feature type="domain" description="Pre-SET" evidence="12">
    <location>
        <begin position="812"/>
        <end position="872"/>
    </location>
</feature>
<dbReference type="Pfam" id="PF05033">
    <property type="entry name" value="Pre-SET"/>
    <property type="match status" value="1"/>
</dbReference>
<evidence type="ECO:0000259" key="11">
    <source>
        <dbReference type="PROSITE" id="PS50280"/>
    </source>
</evidence>
<feature type="domain" description="Post-SET" evidence="13">
    <location>
        <begin position="1032"/>
        <end position="1048"/>
    </location>
</feature>
<keyword evidence="5" id="KW-0949">S-adenosyl-L-methionine</keyword>
<reference evidence="15 16" key="1">
    <citation type="journal article" date="2023" name="Hortic Res">
        <title>Pangenome of water caltrop reveals structural variations and asymmetric subgenome divergence after allopolyploidization.</title>
        <authorList>
            <person name="Zhang X."/>
            <person name="Chen Y."/>
            <person name="Wang L."/>
            <person name="Yuan Y."/>
            <person name="Fang M."/>
            <person name="Shi L."/>
            <person name="Lu R."/>
            <person name="Comes H.P."/>
            <person name="Ma Y."/>
            <person name="Chen Y."/>
            <person name="Huang G."/>
            <person name="Zhou Y."/>
            <person name="Zheng Z."/>
            <person name="Qiu Y."/>
        </authorList>
    </citation>
    <scope>NUCLEOTIDE SEQUENCE [LARGE SCALE GENOMIC DNA]</scope>
    <source>
        <strain evidence="15">F231</strain>
    </source>
</reference>
<dbReference type="Proteomes" id="UP001346149">
    <property type="component" value="Unassembled WGS sequence"/>
</dbReference>
<evidence type="ECO:0000259" key="12">
    <source>
        <dbReference type="PROSITE" id="PS50867"/>
    </source>
</evidence>
<dbReference type="GO" id="GO:0000775">
    <property type="term" value="C:chromosome, centromeric region"/>
    <property type="evidence" value="ECO:0007669"/>
    <property type="project" value="UniProtKB-SubCell"/>
</dbReference>
<keyword evidence="6" id="KW-0156">Chromatin regulator</keyword>
<evidence type="ECO:0000256" key="9">
    <source>
        <dbReference type="PROSITE-ProRule" id="PRU00358"/>
    </source>
</evidence>
<evidence type="ECO:0000256" key="3">
    <source>
        <dbReference type="ARBA" id="ARBA00022603"/>
    </source>
</evidence>
<accession>A0AAN7MCZ5</accession>
<dbReference type="SMART" id="SM00317">
    <property type="entry name" value="SET"/>
    <property type="match status" value="1"/>
</dbReference>
<feature type="domain" description="SET" evidence="11">
    <location>
        <begin position="875"/>
        <end position="1018"/>
    </location>
</feature>
<dbReference type="InterPro" id="IPR025794">
    <property type="entry name" value="H3-K9-MeTrfase_plant"/>
</dbReference>
<dbReference type="CDD" id="cd10545">
    <property type="entry name" value="SET_AtSUVH-like"/>
    <property type="match status" value="1"/>
</dbReference>
<evidence type="ECO:0000256" key="8">
    <source>
        <dbReference type="ARBA" id="ARBA00023328"/>
    </source>
</evidence>
<dbReference type="SMART" id="SM00468">
    <property type="entry name" value="PreSET"/>
    <property type="match status" value="1"/>
</dbReference>
<feature type="domain" description="YDG" evidence="14">
    <location>
        <begin position="590"/>
        <end position="742"/>
    </location>
</feature>